<dbReference type="Proteomes" id="UP000000740">
    <property type="component" value="Chromosome 1"/>
</dbReference>
<feature type="compositionally biased region" description="Basic and acidic residues" evidence="1">
    <location>
        <begin position="8"/>
        <end position="23"/>
    </location>
</feature>
<keyword evidence="2" id="KW-0812">Transmembrane</keyword>
<proteinExistence type="predicted"/>
<keyword evidence="4" id="KW-1185">Reference proteome</keyword>
<dbReference type="eggNOG" id="arCOG08159">
    <property type="taxonomic scope" value="Archaea"/>
</dbReference>
<evidence type="ECO:0000313" key="3">
    <source>
        <dbReference type="EMBL" id="ACM56075.1"/>
    </source>
</evidence>
<dbReference type="Pfam" id="PF24418">
    <property type="entry name" value="DUF7550"/>
    <property type="match status" value="1"/>
</dbReference>
<reference evidence="3 4" key="1">
    <citation type="journal article" date="2016" name="Stand. Genomic Sci.">
        <title>Complete genome sequence of the Antarctic Halorubrum lacusprofundi type strain ACAM 34.</title>
        <authorList>
            <person name="Anderson I.J."/>
            <person name="DasSarma P."/>
            <person name="Lucas S."/>
            <person name="Copeland A."/>
            <person name="Lapidus A."/>
            <person name="Del Rio T.G."/>
            <person name="Tice H."/>
            <person name="Dalin E."/>
            <person name="Bruce D.C."/>
            <person name="Goodwin L."/>
            <person name="Pitluck S."/>
            <person name="Sims D."/>
            <person name="Brettin T.S."/>
            <person name="Detter J.C."/>
            <person name="Han C.S."/>
            <person name="Larimer F."/>
            <person name="Hauser L."/>
            <person name="Land M."/>
            <person name="Ivanova N."/>
            <person name="Richardson P."/>
            <person name="Cavicchioli R."/>
            <person name="DasSarma S."/>
            <person name="Woese C.R."/>
            <person name="Kyrpides N.C."/>
        </authorList>
    </citation>
    <scope>NUCLEOTIDE SEQUENCE [LARGE SCALE GENOMIC DNA]</scope>
    <source>
        <strain evidence="4">ATCC 49239 / DSM 5036 / JCM 8891 / ACAM 34</strain>
    </source>
</reference>
<dbReference type="AlphaFoldDB" id="B9LT10"/>
<evidence type="ECO:0000256" key="2">
    <source>
        <dbReference type="SAM" id="Phobius"/>
    </source>
</evidence>
<dbReference type="InterPro" id="IPR055972">
    <property type="entry name" value="DUF7550"/>
</dbReference>
<evidence type="ECO:0000313" key="4">
    <source>
        <dbReference type="Proteomes" id="UP000000740"/>
    </source>
</evidence>
<dbReference type="HOGENOM" id="CLU_195708_2_0_2"/>
<accession>B9LT10</accession>
<dbReference type="KEGG" id="hla:Hlac_0473"/>
<feature type="transmembrane region" description="Helical" evidence="2">
    <location>
        <begin position="35"/>
        <end position="56"/>
    </location>
</feature>
<feature type="region of interest" description="Disordered" evidence="1">
    <location>
        <begin position="1"/>
        <end position="26"/>
    </location>
</feature>
<name>B9LT10_HALLT</name>
<keyword evidence="2" id="KW-1133">Transmembrane helix</keyword>
<organism evidence="3 4">
    <name type="scientific">Halorubrum lacusprofundi (strain ATCC 49239 / DSM 5036 / JCM 8891 / ACAM 34)</name>
    <dbReference type="NCBI Taxonomy" id="416348"/>
    <lineage>
        <taxon>Archaea</taxon>
        <taxon>Methanobacteriati</taxon>
        <taxon>Methanobacteriota</taxon>
        <taxon>Stenosarchaea group</taxon>
        <taxon>Halobacteria</taxon>
        <taxon>Halobacteriales</taxon>
        <taxon>Haloferacaceae</taxon>
        <taxon>Halorubrum</taxon>
    </lineage>
</organism>
<keyword evidence="2" id="KW-0472">Membrane</keyword>
<dbReference type="EMBL" id="CP001365">
    <property type="protein sequence ID" value="ACM56075.1"/>
    <property type="molecule type" value="Genomic_DNA"/>
</dbReference>
<protein>
    <submittedName>
        <fullName evidence="3">Uncharacterized protein</fullName>
    </submittedName>
</protein>
<sequence>MCLPYRSPHMDDHSHEPDPDKRVTSPMQRFGSREVGIGAAVLLVGLLVAYVIPFLFTF</sequence>
<gene>
    <name evidence="3" type="ordered locus">Hlac_0473</name>
</gene>
<evidence type="ECO:0000256" key="1">
    <source>
        <dbReference type="SAM" id="MobiDB-lite"/>
    </source>
</evidence>